<evidence type="ECO:0000256" key="4">
    <source>
        <dbReference type="ARBA" id="ARBA00022821"/>
    </source>
</evidence>
<dbReference type="AlphaFoldDB" id="A0A8X8WAR7"/>
<organism evidence="9">
    <name type="scientific">Salvia splendens</name>
    <name type="common">Scarlet sage</name>
    <dbReference type="NCBI Taxonomy" id="180675"/>
    <lineage>
        <taxon>Eukaryota</taxon>
        <taxon>Viridiplantae</taxon>
        <taxon>Streptophyta</taxon>
        <taxon>Embryophyta</taxon>
        <taxon>Tracheophyta</taxon>
        <taxon>Spermatophyta</taxon>
        <taxon>Magnoliopsida</taxon>
        <taxon>eudicotyledons</taxon>
        <taxon>Gunneridae</taxon>
        <taxon>Pentapetalae</taxon>
        <taxon>asterids</taxon>
        <taxon>lamiids</taxon>
        <taxon>Lamiales</taxon>
        <taxon>Lamiaceae</taxon>
        <taxon>Nepetoideae</taxon>
        <taxon>Mentheae</taxon>
        <taxon>Salviinae</taxon>
        <taxon>Salvia</taxon>
        <taxon>Salvia subgen. Calosphace</taxon>
        <taxon>core Calosphace</taxon>
    </lineage>
</organism>
<keyword evidence="4" id="KW-0611">Plant defense</keyword>
<name>A0A8X8WAR7_SALSN</name>
<comment type="subcellular location">
    <subcellularLocation>
        <location evidence="1">Membrane</location>
        <topology evidence="1">Multi-pass membrane protein</topology>
    </subcellularLocation>
</comment>
<reference evidence="9" key="2">
    <citation type="submission" date="2020-08" db="EMBL/GenBank/DDBJ databases">
        <title>Plant Genome Project.</title>
        <authorList>
            <person name="Zhang R.-G."/>
        </authorList>
    </citation>
    <scope>NUCLEOTIDE SEQUENCE</scope>
    <source>
        <strain evidence="9">Huo1</strain>
        <tissue evidence="9">Leaf</tissue>
    </source>
</reference>
<evidence type="ECO:0000256" key="7">
    <source>
        <dbReference type="ARBA" id="ARBA00023265"/>
    </source>
</evidence>
<accession>A0A8X8WAR7</accession>
<dbReference type="Pfam" id="PF03094">
    <property type="entry name" value="Mlo"/>
    <property type="match status" value="2"/>
</dbReference>
<evidence type="ECO:0000256" key="2">
    <source>
        <dbReference type="ARBA" id="ARBA00006574"/>
    </source>
</evidence>
<dbReference type="PANTHER" id="PTHR31942:SF128">
    <property type="entry name" value="MLO-LIKE PROTEIN"/>
    <property type="match status" value="1"/>
</dbReference>
<evidence type="ECO:0000256" key="6">
    <source>
        <dbReference type="ARBA" id="ARBA00023136"/>
    </source>
</evidence>
<keyword evidence="6 8" id="KW-0472">Membrane</keyword>
<comment type="similarity">
    <text evidence="2">Belongs to the MLO family.</text>
</comment>
<evidence type="ECO:0000256" key="5">
    <source>
        <dbReference type="ARBA" id="ARBA00022989"/>
    </source>
</evidence>
<keyword evidence="3 8" id="KW-0812">Transmembrane</keyword>
<keyword evidence="10" id="KW-1185">Reference proteome</keyword>
<evidence type="ECO:0000313" key="10">
    <source>
        <dbReference type="Proteomes" id="UP000298416"/>
    </source>
</evidence>
<dbReference type="GO" id="GO:0006952">
    <property type="term" value="P:defense response"/>
    <property type="evidence" value="ECO:0007669"/>
    <property type="project" value="UniProtKB-KW"/>
</dbReference>
<evidence type="ECO:0000313" key="9">
    <source>
        <dbReference type="EMBL" id="KAG6391463.1"/>
    </source>
</evidence>
<evidence type="ECO:0000256" key="3">
    <source>
        <dbReference type="ARBA" id="ARBA00022692"/>
    </source>
</evidence>
<evidence type="ECO:0000256" key="8">
    <source>
        <dbReference type="SAM" id="Phobius"/>
    </source>
</evidence>
<evidence type="ECO:0008006" key="11">
    <source>
        <dbReference type="Google" id="ProtNLM"/>
    </source>
</evidence>
<keyword evidence="5 8" id="KW-1133">Transmembrane helix</keyword>
<evidence type="ECO:0000256" key="1">
    <source>
        <dbReference type="ARBA" id="ARBA00004141"/>
    </source>
</evidence>
<feature type="transmembrane region" description="Helical" evidence="8">
    <location>
        <begin position="17"/>
        <end position="42"/>
    </location>
</feature>
<dbReference type="Proteomes" id="UP000298416">
    <property type="component" value="Unassembled WGS sequence"/>
</dbReference>
<sequence length="163" mass="18695">MSTITSYKEPRYKSLESTATCAVTIVCFALVVISIRIEHLIHHAELWLKKMRSLPICEALEKIKAELMLLGFISLLLAMTQDKLSYICVPKSVANSWHPCRKTHDRKFNYDPCRAKGKEQLVSKDGVLELRILVFVLALVRVVYCVVTYAFGKLKVINIHRKF</sequence>
<dbReference type="InterPro" id="IPR004326">
    <property type="entry name" value="Mlo"/>
</dbReference>
<keyword evidence="7" id="KW-0568">Pathogenesis-related protein</keyword>
<dbReference type="EMBL" id="PNBA02000019">
    <property type="protein sequence ID" value="KAG6391463.1"/>
    <property type="molecule type" value="Genomic_DNA"/>
</dbReference>
<protein>
    <recommendedName>
        <fullName evidence="11">Mlo protein</fullName>
    </recommendedName>
</protein>
<reference evidence="9" key="1">
    <citation type="submission" date="2018-01" db="EMBL/GenBank/DDBJ databases">
        <authorList>
            <person name="Mao J.F."/>
        </authorList>
    </citation>
    <scope>NUCLEOTIDE SEQUENCE</scope>
    <source>
        <strain evidence="9">Huo1</strain>
        <tissue evidence="9">Leaf</tissue>
    </source>
</reference>
<dbReference type="PANTHER" id="PTHR31942">
    <property type="entry name" value="MLO-LIKE PROTEIN 1"/>
    <property type="match status" value="1"/>
</dbReference>
<dbReference type="GO" id="GO:0016020">
    <property type="term" value="C:membrane"/>
    <property type="evidence" value="ECO:0007669"/>
    <property type="project" value="UniProtKB-SubCell"/>
</dbReference>
<feature type="transmembrane region" description="Helical" evidence="8">
    <location>
        <begin position="132"/>
        <end position="152"/>
    </location>
</feature>
<gene>
    <name evidence="9" type="ORF">SASPL_149218</name>
</gene>
<proteinExistence type="inferred from homology"/>
<comment type="caution">
    <text evidence="9">The sequence shown here is derived from an EMBL/GenBank/DDBJ whole genome shotgun (WGS) entry which is preliminary data.</text>
</comment>